<dbReference type="RefSeq" id="WP_139083188.1">
    <property type="nucleotide sequence ID" value="NZ_VDFV01000043.1"/>
</dbReference>
<dbReference type="AlphaFoldDB" id="A0A5C4NC95"/>
<keyword evidence="4" id="KW-1185">Reference proteome</keyword>
<dbReference type="PANTHER" id="PTHR16026">
    <property type="entry name" value="CARTILAGE ACIDIC PROTEIN 1"/>
    <property type="match status" value="1"/>
</dbReference>
<dbReference type="EMBL" id="VDFV01000043">
    <property type="protein sequence ID" value="TNC64229.1"/>
    <property type="molecule type" value="Genomic_DNA"/>
</dbReference>
<name>A0A5C4NC95_9RHOB</name>
<organism evidence="3 4">
    <name type="scientific">Rubellimicrobium roseum</name>
    <dbReference type="NCBI Taxonomy" id="687525"/>
    <lineage>
        <taxon>Bacteria</taxon>
        <taxon>Pseudomonadati</taxon>
        <taxon>Pseudomonadota</taxon>
        <taxon>Alphaproteobacteria</taxon>
        <taxon>Rhodobacterales</taxon>
        <taxon>Roseobacteraceae</taxon>
        <taxon>Rubellimicrobium</taxon>
    </lineage>
</organism>
<dbReference type="OrthoDB" id="1488578at2"/>
<keyword evidence="1" id="KW-0732">Signal</keyword>
<dbReference type="InterPro" id="IPR013517">
    <property type="entry name" value="FG-GAP"/>
</dbReference>
<dbReference type="SUPFAM" id="SSF69318">
    <property type="entry name" value="Integrin alpha N-terminal domain"/>
    <property type="match status" value="1"/>
</dbReference>
<feature type="domain" description="ASPIC/UnbV" evidence="2">
    <location>
        <begin position="447"/>
        <end position="510"/>
    </location>
</feature>
<dbReference type="InterPro" id="IPR011519">
    <property type="entry name" value="UnbV_ASPIC"/>
</dbReference>
<dbReference type="InterPro" id="IPR027039">
    <property type="entry name" value="Crtac1"/>
</dbReference>
<dbReference type="InterPro" id="IPR028994">
    <property type="entry name" value="Integrin_alpha_N"/>
</dbReference>
<comment type="caution">
    <text evidence="3">The sequence shown here is derived from an EMBL/GenBank/DDBJ whole genome shotgun (WGS) entry which is preliminary data.</text>
</comment>
<accession>A0A5C4NC95</accession>
<gene>
    <name evidence="3" type="ORF">FHG71_18525</name>
</gene>
<evidence type="ECO:0000313" key="4">
    <source>
        <dbReference type="Proteomes" id="UP000305709"/>
    </source>
</evidence>
<dbReference type="PANTHER" id="PTHR16026:SF0">
    <property type="entry name" value="CARTILAGE ACIDIC PROTEIN 1"/>
    <property type="match status" value="1"/>
</dbReference>
<dbReference type="Pfam" id="PF07593">
    <property type="entry name" value="UnbV_ASPIC"/>
    <property type="match status" value="1"/>
</dbReference>
<proteinExistence type="predicted"/>
<evidence type="ECO:0000259" key="2">
    <source>
        <dbReference type="Pfam" id="PF07593"/>
    </source>
</evidence>
<sequence>MSRWSVVVGCLATVAAAEEPLVPRFVEETAASGLRNAYEGDWEYMVGGGVAAFDCSGDGFPDLAFAGGAAPASLWRNASEQGGPLRFEKVEPGLGAEAVTGIYPLDVDGDGALDLMLLRQGESLLLRGLGDCRFAPAPDAWGFRGPDAWASAFAATWEEGQDWPTLAVGTYIDPAEEFFPWGSCTDNLLYRPQGRAFAEPWPLRPSFCALSMMFTDWDRSGTPSLRVSNDREYYKGGQEQLWRMEPGGKPRLFEEADGWARLRIWGMGIASRDLNLDGFPEYVLTSMADNKLQTLAEVPADGGAPRPAFVDVAFARGAIAQRPYTGGDVRPSTAWHAEFADVNNDSRPDLFIAKGNVAEMPDFAAQDPNNLLLLRADGTFREAGEEAGVASMAVSRGGTLADLNLDGLPDLVVTNRWENAQVWRNATEGAGQWLQLRLDQPGANRDGVGAWIEMRLPNGIHRREVTVGGGHAGGSLGWWHMGLGPAEAAEVRVIWPGGTPGEWERLEAGRFHVVGPEGPARVWEPGGAPPP</sequence>
<dbReference type="Proteomes" id="UP000305709">
    <property type="component" value="Unassembled WGS sequence"/>
</dbReference>
<protein>
    <submittedName>
        <fullName evidence="3">VCBS repeat-containing protein</fullName>
    </submittedName>
</protein>
<dbReference type="Pfam" id="PF13517">
    <property type="entry name" value="FG-GAP_3"/>
    <property type="match status" value="1"/>
</dbReference>
<evidence type="ECO:0000313" key="3">
    <source>
        <dbReference type="EMBL" id="TNC64229.1"/>
    </source>
</evidence>
<reference evidence="3 4" key="1">
    <citation type="submission" date="2019-06" db="EMBL/GenBank/DDBJ databases">
        <authorList>
            <person name="Jiang L."/>
        </authorList>
    </citation>
    <scope>NUCLEOTIDE SEQUENCE [LARGE SCALE GENOMIC DNA]</scope>
    <source>
        <strain evidence="3 4">YIM 48858</strain>
    </source>
</reference>
<evidence type="ECO:0000256" key="1">
    <source>
        <dbReference type="ARBA" id="ARBA00022729"/>
    </source>
</evidence>
<dbReference type="Gene3D" id="2.130.10.130">
    <property type="entry name" value="Integrin alpha, N-terminal"/>
    <property type="match status" value="1"/>
</dbReference>